<name>A0A382VN29_9ZZZZ</name>
<accession>A0A382VN29</accession>
<proteinExistence type="predicted"/>
<dbReference type="SUPFAM" id="SSF51197">
    <property type="entry name" value="Clavaminate synthase-like"/>
    <property type="match status" value="1"/>
</dbReference>
<evidence type="ECO:0000313" key="1">
    <source>
        <dbReference type="EMBL" id="SVD47932.1"/>
    </source>
</evidence>
<reference evidence="1" key="1">
    <citation type="submission" date="2018-05" db="EMBL/GenBank/DDBJ databases">
        <authorList>
            <person name="Lanie J.A."/>
            <person name="Ng W.-L."/>
            <person name="Kazmierczak K.M."/>
            <person name="Andrzejewski T.M."/>
            <person name="Davidsen T.M."/>
            <person name="Wayne K.J."/>
            <person name="Tettelin H."/>
            <person name="Glass J.I."/>
            <person name="Rusch D."/>
            <person name="Podicherti R."/>
            <person name="Tsui H.-C.T."/>
            <person name="Winkler M.E."/>
        </authorList>
    </citation>
    <scope>NUCLEOTIDE SEQUENCE</scope>
</reference>
<dbReference type="InterPro" id="IPR027443">
    <property type="entry name" value="IPNS-like_sf"/>
</dbReference>
<gene>
    <name evidence="1" type="ORF">METZ01_LOCUS400786</name>
</gene>
<sequence>MSYNSLLSFGDMIPLKIKCNVNKLFNEIKDFKYAHYNPRKPDIKRYGLSVTSLDGSINGIDLESIKEHNAENNTEYDELSFTKLTDVYYKSEEIQKIVKPFINHLGRSHILFLDRGGYFPPHRDLPVYVEQQNSLRILIPLKGCNPPDLYFMYEDKPLHFEHGRAYFLNTNKAHSLFSFDGSYMLVLNVKANEEVYKIIGDNLRAS</sequence>
<organism evidence="1">
    <name type="scientific">marine metagenome</name>
    <dbReference type="NCBI Taxonomy" id="408172"/>
    <lineage>
        <taxon>unclassified sequences</taxon>
        <taxon>metagenomes</taxon>
        <taxon>ecological metagenomes</taxon>
    </lineage>
</organism>
<protein>
    <recommendedName>
        <fullName evidence="2">Aspartyl/asparaginy/proline hydroxylase domain-containing protein</fullName>
    </recommendedName>
</protein>
<dbReference type="Gene3D" id="2.60.120.330">
    <property type="entry name" value="B-lactam Antibiotic, Isopenicillin N Synthase, Chain"/>
    <property type="match status" value="1"/>
</dbReference>
<dbReference type="EMBL" id="UINC01153293">
    <property type="protein sequence ID" value="SVD47932.1"/>
    <property type="molecule type" value="Genomic_DNA"/>
</dbReference>
<dbReference type="AlphaFoldDB" id="A0A382VN29"/>
<evidence type="ECO:0008006" key="2">
    <source>
        <dbReference type="Google" id="ProtNLM"/>
    </source>
</evidence>